<dbReference type="GeneID" id="108567640"/>
<dbReference type="RefSeq" id="XP_017783722.1">
    <property type="nucleotide sequence ID" value="XM_017928233.1"/>
</dbReference>
<organism evidence="3 4">
    <name type="scientific">Nicrophorus vespilloides</name>
    <name type="common">Boreal carrion beetle</name>
    <dbReference type="NCBI Taxonomy" id="110193"/>
    <lineage>
        <taxon>Eukaryota</taxon>
        <taxon>Metazoa</taxon>
        <taxon>Ecdysozoa</taxon>
        <taxon>Arthropoda</taxon>
        <taxon>Hexapoda</taxon>
        <taxon>Insecta</taxon>
        <taxon>Pterygota</taxon>
        <taxon>Neoptera</taxon>
        <taxon>Endopterygota</taxon>
        <taxon>Coleoptera</taxon>
        <taxon>Polyphaga</taxon>
        <taxon>Staphyliniformia</taxon>
        <taxon>Silphidae</taxon>
        <taxon>Nicrophorinae</taxon>
        <taxon>Nicrophorus</taxon>
    </lineage>
</organism>
<comment type="similarity">
    <text evidence="1">Belongs to the reverse transcriptase family. Telomerase subfamily.</text>
</comment>
<dbReference type="Gene3D" id="1.10.132.70">
    <property type="match status" value="1"/>
</dbReference>
<dbReference type="Gene3D" id="3.10.10.20">
    <property type="match status" value="1"/>
</dbReference>
<keyword evidence="1" id="KW-0158">Chromosome</keyword>
<dbReference type="PANTHER" id="PTHR12066">
    <property type="entry name" value="TELOMERASE REVERSE TRANSCRIPTASE"/>
    <property type="match status" value="1"/>
</dbReference>
<keyword evidence="1" id="KW-0808">Transferase</keyword>
<keyword evidence="1" id="KW-0460">Magnesium</keyword>
<comment type="catalytic activity">
    <reaction evidence="1">
        <text>DNA(n) + a 2'-deoxyribonucleoside 5'-triphosphate = DNA(n+1) + diphosphate</text>
        <dbReference type="Rhea" id="RHEA:22508"/>
        <dbReference type="Rhea" id="RHEA-COMP:17339"/>
        <dbReference type="Rhea" id="RHEA-COMP:17340"/>
        <dbReference type="ChEBI" id="CHEBI:33019"/>
        <dbReference type="ChEBI" id="CHEBI:61560"/>
        <dbReference type="ChEBI" id="CHEBI:173112"/>
        <dbReference type="EC" id="2.7.7.49"/>
    </reaction>
</comment>
<comment type="subcellular location">
    <subcellularLocation>
        <location evidence="1">Nucleus</location>
    </subcellularLocation>
    <subcellularLocation>
        <location evidence="1">Chromosome</location>
        <location evidence="1">Telomere</location>
    </subcellularLocation>
</comment>
<sequence length="547" mass="64983">MNQDDLIKFYKRIIPFELFGSQLNNDMFYNLLTIIATRATHECVLTQSISSGYDPNAIDWLHDVIPNKRKAMLHMGLRVLIEIIVYPTFNKMFHPVRMGQYYEIRFAERVKWSNYLAKVRNFLVKSKSIVAVERKLVVKPRGVLYIRPRGDLTNIIDFRPYVVFNSKLNVMSTIYKKTVTKSLYQYAESLTFVKRTHFGKHWQKYIRIVGDSKLFATKLDLMDCFSNISVDILIDILNDADVKYLSKNMKEKLKFYVKHQYVMFGNRLWLWKRGLLQGDRFSSGLCEVYFAKLDSVNLREFNKTNCFLHKTVDDYFFCSTKEEDVANFKQILTSYAMINTTKIEDNRITITYCNFKINLNHRHVSNYYRFPKDTHIHCKYKLWNVNAQLSQLGLLTKSLFFAYNNNNFNATALNTSYNNDQTILRNYYEAMVLLAFKFDAMIMGISLGKPSMSYKSEHFERHIFSTVHYYSKKLIPSIPRRVKEKIAYFAFLVVLERRKNKLYREMVSHLKLLINKLYTSQFNMSYYKQLPECFKNISLRREFKPLV</sequence>
<dbReference type="Gene3D" id="3.30.70.2630">
    <property type="match status" value="1"/>
</dbReference>
<keyword evidence="1" id="KW-0539">Nucleus</keyword>
<evidence type="ECO:0000256" key="1">
    <source>
        <dbReference type="RuleBase" id="RU365061"/>
    </source>
</evidence>
<feature type="domain" description="Reverse transcriptase" evidence="2">
    <location>
        <begin position="127"/>
        <end position="396"/>
    </location>
</feature>
<keyword evidence="1" id="KW-0779">Telomere</keyword>
<dbReference type="InterPro" id="IPR003545">
    <property type="entry name" value="Telomerase_RT"/>
</dbReference>
<dbReference type="PROSITE" id="PS50878">
    <property type="entry name" value="RT_POL"/>
    <property type="match status" value="1"/>
</dbReference>
<dbReference type="InterPro" id="IPR041580">
    <property type="entry name" value="TERT_thumb"/>
</dbReference>
<accession>A0ABM1NA72</accession>
<comment type="function">
    <text evidence="1">Telomerase is a ribonucleoprotein enzyme essential for the replication of chromosome termini in most eukaryotes. It elongates telomeres. It is a reverse transcriptase that adds simple sequence repeats to chromosome ends by copying a template sequence within the RNA component of the enzyme.</text>
</comment>
<name>A0ABM1NA72_NICVS</name>
<proteinExistence type="inferred from homology"/>
<dbReference type="EC" id="2.7.7.49" evidence="1"/>
<gene>
    <name evidence="4" type="primary">LOC108567640</name>
</gene>
<keyword evidence="1" id="KW-0479">Metal-binding</keyword>
<evidence type="ECO:0000313" key="3">
    <source>
        <dbReference type="Proteomes" id="UP000695000"/>
    </source>
</evidence>
<protein>
    <recommendedName>
        <fullName evidence="1">Telomerase reverse transcriptase</fullName>
        <ecNumber evidence="1">2.7.7.49</ecNumber>
    </recommendedName>
    <alternativeName>
        <fullName evidence="1">Telomerase catalytic subunit</fullName>
    </alternativeName>
</protein>
<dbReference type="Pfam" id="PF17984">
    <property type="entry name" value="TERT_thumb"/>
    <property type="match status" value="1"/>
</dbReference>
<evidence type="ECO:0000259" key="2">
    <source>
        <dbReference type="PROSITE" id="PS50878"/>
    </source>
</evidence>
<dbReference type="Proteomes" id="UP000695000">
    <property type="component" value="Unplaced"/>
</dbReference>
<evidence type="ECO:0000313" key="4">
    <source>
        <dbReference type="RefSeq" id="XP_017783722.1"/>
    </source>
</evidence>
<dbReference type="Gene3D" id="1.10.357.90">
    <property type="match status" value="1"/>
</dbReference>
<keyword evidence="3" id="KW-1185">Reference proteome</keyword>
<dbReference type="InterPro" id="IPR000477">
    <property type="entry name" value="RT_dom"/>
</dbReference>
<dbReference type="PANTHER" id="PTHR12066:SF0">
    <property type="entry name" value="TELOMERASE REVERSE TRANSCRIPTASE"/>
    <property type="match status" value="1"/>
</dbReference>
<dbReference type="Gene3D" id="1.10.10.2210">
    <property type="match status" value="1"/>
</dbReference>
<reference evidence="4" key="1">
    <citation type="submission" date="2025-08" db="UniProtKB">
        <authorList>
            <consortium name="RefSeq"/>
        </authorList>
    </citation>
    <scope>IDENTIFICATION</scope>
    <source>
        <tissue evidence="4">Whole Larva</tissue>
    </source>
</reference>
<keyword evidence="1" id="KW-0695">RNA-directed DNA polymerase</keyword>
<keyword evidence="1" id="KW-0548">Nucleotidyltransferase</keyword>